<dbReference type="EMBL" id="LAZR01000278">
    <property type="protein sequence ID" value="KKN77452.1"/>
    <property type="molecule type" value="Genomic_DNA"/>
</dbReference>
<dbReference type="AlphaFoldDB" id="A0A0F9TR85"/>
<accession>A0A0F9TR85</accession>
<reference evidence="1" key="1">
    <citation type="journal article" date="2015" name="Nature">
        <title>Complex archaea that bridge the gap between prokaryotes and eukaryotes.</title>
        <authorList>
            <person name="Spang A."/>
            <person name="Saw J.H."/>
            <person name="Jorgensen S.L."/>
            <person name="Zaremba-Niedzwiedzka K."/>
            <person name="Martijn J."/>
            <person name="Lind A.E."/>
            <person name="van Eijk R."/>
            <person name="Schleper C."/>
            <person name="Guy L."/>
            <person name="Ettema T.J."/>
        </authorList>
    </citation>
    <scope>NUCLEOTIDE SEQUENCE</scope>
</reference>
<organism evidence="1">
    <name type="scientific">marine sediment metagenome</name>
    <dbReference type="NCBI Taxonomy" id="412755"/>
    <lineage>
        <taxon>unclassified sequences</taxon>
        <taxon>metagenomes</taxon>
        <taxon>ecological metagenomes</taxon>
    </lineage>
</organism>
<evidence type="ECO:0008006" key="2">
    <source>
        <dbReference type="Google" id="ProtNLM"/>
    </source>
</evidence>
<proteinExistence type="predicted"/>
<comment type="caution">
    <text evidence="1">The sequence shown here is derived from an EMBL/GenBank/DDBJ whole genome shotgun (WGS) entry which is preliminary data.</text>
</comment>
<evidence type="ECO:0000313" key="1">
    <source>
        <dbReference type="EMBL" id="KKN77452.1"/>
    </source>
</evidence>
<sequence length="100" mass="11459">MSREQILNGISVERNRQDGLWGNDFDDKNTPNDWVAYVNNYLAQGAYDGRSEEYTVEKFRIALVKAATICVAAIEAIDRNGKCADRHYDKKENETILEEN</sequence>
<gene>
    <name evidence="1" type="ORF">LCGC14_0360110</name>
</gene>
<protein>
    <recommendedName>
        <fullName evidence="2">dATP/dGTP diphosphohydrolase N-terminal domain-containing protein</fullName>
    </recommendedName>
</protein>
<name>A0A0F9TR85_9ZZZZ</name>